<dbReference type="SMART" id="SM00355">
    <property type="entry name" value="ZnF_C2H2"/>
    <property type="match status" value="7"/>
</dbReference>
<feature type="domain" description="C2H2-type" evidence="7">
    <location>
        <begin position="308"/>
        <end position="335"/>
    </location>
</feature>
<reference evidence="8" key="1">
    <citation type="submission" date="2021-12" db="EMBL/GenBank/DDBJ databases">
        <authorList>
            <person name="King R."/>
        </authorList>
    </citation>
    <scope>NUCLEOTIDE SEQUENCE</scope>
</reference>
<dbReference type="InterPro" id="IPR036236">
    <property type="entry name" value="Znf_C2H2_sf"/>
</dbReference>
<dbReference type="EMBL" id="OV121141">
    <property type="protein sequence ID" value="CAH0548726.1"/>
    <property type="molecule type" value="Genomic_DNA"/>
</dbReference>
<feature type="domain" description="C2H2-type" evidence="7">
    <location>
        <begin position="376"/>
        <end position="399"/>
    </location>
</feature>
<organism evidence="8 9">
    <name type="scientific">Brassicogethes aeneus</name>
    <name type="common">Rape pollen beetle</name>
    <name type="synonym">Meligethes aeneus</name>
    <dbReference type="NCBI Taxonomy" id="1431903"/>
    <lineage>
        <taxon>Eukaryota</taxon>
        <taxon>Metazoa</taxon>
        <taxon>Ecdysozoa</taxon>
        <taxon>Arthropoda</taxon>
        <taxon>Hexapoda</taxon>
        <taxon>Insecta</taxon>
        <taxon>Pterygota</taxon>
        <taxon>Neoptera</taxon>
        <taxon>Endopterygota</taxon>
        <taxon>Coleoptera</taxon>
        <taxon>Polyphaga</taxon>
        <taxon>Cucujiformia</taxon>
        <taxon>Nitidulidae</taxon>
        <taxon>Meligethinae</taxon>
        <taxon>Brassicogethes</taxon>
    </lineage>
</organism>
<keyword evidence="2" id="KW-0677">Repeat</keyword>
<gene>
    <name evidence="8" type="ORF">MELIAE_LOCUS2136</name>
</gene>
<sequence length="399" mass="46941">MEQIDVKKEPKELINNFKADISTNCDKPSTYADQEMPSTFKLAIKQEIKEEFDDNDNSIVYNKLGVKKELKMSTDEEDNLNEPKQAKDKMFLDKGYIVTLPQRYLNIPAQYFGSKITNSDEESNHSDDGDESEDLPCNVKEEGRDFCEGDKNSSHNEEKDEDEENIEGVEYGDVSGKEMFFKCDICPKKYQKKKDLFEHKKYLHRTGELDKLKCHKCDFETLYKSSFKSHLNIHDKKTYLKCHFCHYTTAKLHTLNAHMLSKHNSEENIIKITSKIHSCTKCTYSTVKKSSYDSHIKVCLKLQNVKWYECHFCLYRTINKSHLNRHVKTHNEVKDLNCLFCQYKSNIKQHLDNHLLTNHSHLLNESNQNLITSKLYVCKHCNYKTITKYHLKRHVKNNH</sequence>
<evidence type="ECO:0000313" key="8">
    <source>
        <dbReference type="EMBL" id="CAH0548726.1"/>
    </source>
</evidence>
<evidence type="ECO:0000256" key="5">
    <source>
        <dbReference type="PROSITE-ProRule" id="PRU00042"/>
    </source>
</evidence>
<feature type="compositionally biased region" description="Basic and acidic residues" evidence="6">
    <location>
        <begin position="139"/>
        <end position="158"/>
    </location>
</feature>
<keyword evidence="9" id="KW-1185">Reference proteome</keyword>
<dbReference type="GO" id="GO:0008270">
    <property type="term" value="F:zinc ion binding"/>
    <property type="evidence" value="ECO:0007669"/>
    <property type="project" value="UniProtKB-KW"/>
</dbReference>
<keyword evidence="4" id="KW-0862">Zinc</keyword>
<protein>
    <recommendedName>
        <fullName evidence="7">C2H2-type domain-containing protein</fullName>
    </recommendedName>
</protein>
<evidence type="ECO:0000256" key="1">
    <source>
        <dbReference type="ARBA" id="ARBA00022723"/>
    </source>
</evidence>
<dbReference type="PANTHER" id="PTHR24379:SF121">
    <property type="entry name" value="C2H2-TYPE DOMAIN-CONTAINING PROTEIN"/>
    <property type="match status" value="1"/>
</dbReference>
<evidence type="ECO:0000259" key="7">
    <source>
        <dbReference type="PROSITE" id="PS50157"/>
    </source>
</evidence>
<dbReference type="OrthoDB" id="3561125at2759"/>
<feature type="domain" description="C2H2-type" evidence="7">
    <location>
        <begin position="181"/>
        <end position="204"/>
    </location>
</feature>
<keyword evidence="1" id="KW-0479">Metal-binding</keyword>
<keyword evidence="3 5" id="KW-0863">Zinc-finger</keyword>
<evidence type="ECO:0000313" key="9">
    <source>
        <dbReference type="Proteomes" id="UP001154078"/>
    </source>
</evidence>
<dbReference type="InterPro" id="IPR013087">
    <property type="entry name" value="Znf_C2H2_type"/>
</dbReference>
<dbReference type="AlphaFoldDB" id="A0A9P0ATN9"/>
<accession>A0A9P0ATN9</accession>
<dbReference type="Proteomes" id="UP001154078">
    <property type="component" value="Chromosome 10"/>
</dbReference>
<evidence type="ECO:0000256" key="6">
    <source>
        <dbReference type="SAM" id="MobiDB-lite"/>
    </source>
</evidence>
<dbReference type="PROSITE" id="PS50157">
    <property type="entry name" value="ZINC_FINGER_C2H2_2"/>
    <property type="match status" value="3"/>
</dbReference>
<feature type="region of interest" description="Disordered" evidence="6">
    <location>
        <begin position="116"/>
        <end position="166"/>
    </location>
</feature>
<proteinExistence type="predicted"/>
<dbReference type="PANTHER" id="PTHR24379">
    <property type="entry name" value="KRAB AND ZINC FINGER DOMAIN-CONTAINING"/>
    <property type="match status" value="1"/>
</dbReference>
<dbReference type="Gene3D" id="3.30.160.60">
    <property type="entry name" value="Classic Zinc Finger"/>
    <property type="match status" value="3"/>
</dbReference>
<dbReference type="SUPFAM" id="SSF57667">
    <property type="entry name" value="beta-beta-alpha zinc fingers"/>
    <property type="match status" value="1"/>
</dbReference>
<dbReference type="PROSITE" id="PS00028">
    <property type="entry name" value="ZINC_FINGER_C2H2_1"/>
    <property type="match status" value="1"/>
</dbReference>
<name>A0A9P0ATN9_BRAAE</name>
<evidence type="ECO:0000256" key="3">
    <source>
        <dbReference type="ARBA" id="ARBA00022771"/>
    </source>
</evidence>
<evidence type="ECO:0000256" key="4">
    <source>
        <dbReference type="ARBA" id="ARBA00022833"/>
    </source>
</evidence>
<evidence type="ECO:0000256" key="2">
    <source>
        <dbReference type="ARBA" id="ARBA00022737"/>
    </source>
</evidence>